<feature type="domain" description="Phosphatidic acid phosphatase type 2/haloperoxidase" evidence="3">
    <location>
        <begin position="112"/>
        <end position="223"/>
    </location>
</feature>
<dbReference type="Proteomes" id="UP000239898">
    <property type="component" value="Unassembled WGS sequence"/>
</dbReference>
<dbReference type="InterPro" id="IPR036938">
    <property type="entry name" value="PAP2/HPO_sf"/>
</dbReference>
<evidence type="ECO:0000256" key="2">
    <source>
        <dbReference type="SAM" id="SignalP"/>
    </source>
</evidence>
<feature type="signal peptide" evidence="2">
    <location>
        <begin position="1"/>
        <end position="29"/>
    </location>
</feature>
<dbReference type="EMBL" id="MIGX01000110">
    <property type="protein sequence ID" value="PPT84520.1"/>
    <property type="molecule type" value="Genomic_DNA"/>
</dbReference>
<dbReference type="OrthoDB" id="9805301at2"/>
<sequence length="241" mass="25791">MTFIPVPFRVNGIVPLALCALLAAMPAAAQTAPADRYLSGEGVDLVQVLPPAPERGTPRYEADRRTFRETRKLLGTPRGAQAVGDVHEDVTSMLADFSPAAGRTLTPEANPALAALLARMRPDVAAAVTAAKPVWQRQRPFHLDKGTTCQPHDQVADYDYPSGHTTWGTAVALVLVELMPDHATEILARGRAYGDSRYICGVHNLSAVEAGRLAGASVVARLHGDVAFRQDVDAARQELAQ</sequence>
<dbReference type="SUPFAM" id="SSF48317">
    <property type="entry name" value="Acid phosphatase/Vanadium-dependent haloperoxidase"/>
    <property type="match status" value="1"/>
</dbReference>
<comment type="catalytic activity">
    <reaction evidence="1">
        <text>a phosphate monoester + H2O = an alcohol + phosphate</text>
        <dbReference type="Rhea" id="RHEA:15017"/>
        <dbReference type="ChEBI" id="CHEBI:15377"/>
        <dbReference type="ChEBI" id="CHEBI:30879"/>
        <dbReference type="ChEBI" id="CHEBI:43474"/>
        <dbReference type="ChEBI" id="CHEBI:67140"/>
        <dbReference type="EC" id="3.1.3.2"/>
    </reaction>
</comment>
<dbReference type="GO" id="GO:0030288">
    <property type="term" value="C:outer membrane-bounded periplasmic space"/>
    <property type="evidence" value="ECO:0007669"/>
    <property type="project" value="InterPro"/>
</dbReference>
<keyword evidence="2" id="KW-0732">Signal</keyword>
<dbReference type="PIRSF" id="PIRSF000897">
    <property type="entry name" value="Acid_Ptase_ClsA"/>
    <property type="match status" value="1"/>
</dbReference>
<protein>
    <recommendedName>
        <fullName evidence="1">Acid phosphatase</fullName>
        <ecNumber evidence="1">3.1.3.2</ecNumber>
    </recommendedName>
</protein>
<evidence type="ECO:0000256" key="1">
    <source>
        <dbReference type="PIRNR" id="PIRNR000897"/>
    </source>
</evidence>
<dbReference type="Gene3D" id="1.20.144.10">
    <property type="entry name" value="Phosphatidic acid phosphatase type 2/haloperoxidase"/>
    <property type="match status" value="1"/>
</dbReference>
<reference evidence="4 5" key="1">
    <citation type="submission" date="2016-08" db="EMBL/GenBank/DDBJ databases">
        <title>Evolution of the type three secretion system and type three effector repertoires in Xanthomonas.</title>
        <authorList>
            <person name="Merda D."/>
            <person name="Briand M."/>
            <person name="Bosis E."/>
            <person name="Rousseau C."/>
            <person name="Portier P."/>
            <person name="Jacques M.-A."/>
            <person name="Fischer-Le Saux M."/>
        </authorList>
    </citation>
    <scope>NUCLEOTIDE SEQUENCE [LARGE SCALE GENOMIC DNA]</scope>
    <source>
        <strain evidence="4 5">CFBP 4691</strain>
    </source>
</reference>
<dbReference type="PRINTS" id="PR00483">
    <property type="entry name" value="BACPHPHTASE"/>
</dbReference>
<evidence type="ECO:0000313" key="4">
    <source>
        <dbReference type="EMBL" id="PPT84520.1"/>
    </source>
</evidence>
<keyword evidence="5" id="KW-1185">Reference proteome</keyword>
<accession>A0A2S6ZBT4</accession>
<organism evidence="4 5">
    <name type="scientific">Xanthomonas theicola</name>
    <dbReference type="NCBI Taxonomy" id="56464"/>
    <lineage>
        <taxon>Bacteria</taxon>
        <taxon>Pseudomonadati</taxon>
        <taxon>Pseudomonadota</taxon>
        <taxon>Gammaproteobacteria</taxon>
        <taxon>Lysobacterales</taxon>
        <taxon>Lysobacteraceae</taxon>
        <taxon>Xanthomonas</taxon>
    </lineage>
</organism>
<dbReference type="InterPro" id="IPR001011">
    <property type="entry name" value="Acid_Pase_classA_bac"/>
</dbReference>
<name>A0A2S6ZBT4_9XANT</name>
<proteinExistence type="inferred from homology"/>
<dbReference type="InterPro" id="IPR000326">
    <property type="entry name" value="PAP2/HPO"/>
</dbReference>
<comment type="caution">
    <text evidence="4">The sequence shown here is derived from an EMBL/GenBank/DDBJ whole genome shotgun (WGS) entry which is preliminary data.</text>
</comment>
<keyword evidence="1" id="KW-0378">Hydrolase</keyword>
<evidence type="ECO:0000313" key="5">
    <source>
        <dbReference type="Proteomes" id="UP000239898"/>
    </source>
</evidence>
<dbReference type="CDD" id="cd03397">
    <property type="entry name" value="PAP2_acid_phosphatase"/>
    <property type="match status" value="1"/>
</dbReference>
<evidence type="ECO:0000259" key="3">
    <source>
        <dbReference type="SMART" id="SM00014"/>
    </source>
</evidence>
<gene>
    <name evidence="4" type="ORF">XthCFBP4691_16465</name>
</gene>
<dbReference type="RefSeq" id="WP_128421400.1">
    <property type="nucleotide sequence ID" value="NZ_CP049017.1"/>
</dbReference>
<dbReference type="GO" id="GO:0003993">
    <property type="term" value="F:acid phosphatase activity"/>
    <property type="evidence" value="ECO:0007669"/>
    <property type="project" value="UniProtKB-EC"/>
</dbReference>
<dbReference type="EC" id="3.1.3.2" evidence="1"/>
<dbReference type="Pfam" id="PF01569">
    <property type="entry name" value="PAP2"/>
    <property type="match status" value="1"/>
</dbReference>
<feature type="chain" id="PRO_5015441517" description="Acid phosphatase" evidence="2">
    <location>
        <begin position="30"/>
        <end position="241"/>
    </location>
</feature>
<comment type="similarity">
    <text evidence="1">Belongs to the class A bacterial acid phosphatase family.</text>
</comment>
<dbReference type="AlphaFoldDB" id="A0A2S6ZBT4"/>
<dbReference type="SMART" id="SM00014">
    <property type="entry name" value="acidPPc"/>
    <property type="match status" value="1"/>
</dbReference>